<protein>
    <recommendedName>
        <fullName evidence="6">Mce-associated membrane protein</fullName>
    </recommendedName>
</protein>
<evidence type="ECO:0000313" key="4">
    <source>
        <dbReference type="EMBL" id="MDV7264260.1"/>
    </source>
</evidence>
<keyword evidence="3" id="KW-0812">Transmembrane</keyword>
<dbReference type="PANTHER" id="PTHR37042">
    <property type="entry name" value="OUTER MEMBRANE PROTEIN RV1973"/>
    <property type="match status" value="1"/>
</dbReference>
<evidence type="ECO:0000256" key="1">
    <source>
        <dbReference type="ARBA" id="ARBA00004370"/>
    </source>
</evidence>
<evidence type="ECO:0008006" key="6">
    <source>
        <dbReference type="Google" id="ProtNLM"/>
    </source>
</evidence>
<evidence type="ECO:0000256" key="3">
    <source>
        <dbReference type="SAM" id="Phobius"/>
    </source>
</evidence>
<sequence>MSIVVDVKQEDLDVSSDPSPNADGSSAARRIAAAAVDVLPALVVGVAGLALAAVSNFAVWGIAAAVVAIGGALLYVGWNSVVRRRHAGFTAGRSVLGIGVHGTLSRAEGLALCAAPVVAVGALVAVQIGIQRADDVSISDARAATAQLASDGAAALLSYTPETVDEDLDRASGLLTGDLLNSYRQLADDVVGPTAKDKGVTMQAVPVGASVESVTTDTARVLVYVNQTTTMAETPEPSQTQNVVRVTLSHIDGAWLISGFDPLF</sequence>
<dbReference type="GO" id="GO:0016020">
    <property type="term" value="C:membrane"/>
    <property type="evidence" value="ECO:0007669"/>
    <property type="project" value="UniProtKB-SubCell"/>
</dbReference>
<comment type="caution">
    <text evidence="4">The sequence shown here is derived from an EMBL/GenBank/DDBJ whole genome shotgun (WGS) entry which is preliminary data.</text>
</comment>
<evidence type="ECO:0000256" key="2">
    <source>
        <dbReference type="ARBA" id="ARBA00023136"/>
    </source>
</evidence>
<feature type="transmembrane region" description="Helical" evidence="3">
    <location>
        <begin position="57"/>
        <end position="78"/>
    </location>
</feature>
<dbReference type="Proteomes" id="UP001185863">
    <property type="component" value="Unassembled WGS sequence"/>
</dbReference>
<dbReference type="AlphaFoldDB" id="A0AAE5A4X2"/>
<reference evidence="4" key="1">
    <citation type="submission" date="2023-10" db="EMBL/GenBank/DDBJ databases">
        <title>Development of a sustainable strategy for remediation of hydrocarbon-contaminated territories based on the waste exchange concept.</title>
        <authorList>
            <person name="Krivoruchko A."/>
        </authorList>
    </citation>
    <scope>NUCLEOTIDE SEQUENCE</scope>
    <source>
        <strain evidence="4">IEGM 68</strain>
    </source>
</reference>
<proteinExistence type="predicted"/>
<keyword evidence="2 3" id="KW-0472">Membrane</keyword>
<name>A0AAE5A4X2_9NOCA</name>
<feature type="transmembrane region" description="Helical" evidence="3">
    <location>
        <begin position="31"/>
        <end position="51"/>
    </location>
</feature>
<gene>
    <name evidence="4" type="ORF">R4315_06850</name>
</gene>
<dbReference type="RefSeq" id="WP_317745906.1">
    <property type="nucleotide sequence ID" value="NZ_JAWLUP010000009.1"/>
</dbReference>
<dbReference type="EMBL" id="JAWLUP010000009">
    <property type="protein sequence ID" value="MDV7264260.1"/>
    <property type="molecule type" value="Genomic_DNA"/>
</dbReference>
<keyword evidence="3" id="KW-1133">Transmembrane helix</keyword>
<dbReference type="PANTHER" id="PTHR37042:SF4">
    <property type="entry name" value="OUTER MEMBRANE PROTEIN RV1973"/>
    <property type="match status" value="1"/>
</dbReference>
<comment type="subcellular location">
    <subcellularLocation>
        <location evidence="1">Membrane</location>
    </subcellularLocation>
</comment>
<evidence type="ECO:0000313" key="5">
    <source>
        <dbReference type="Proteomes" id="UP001185863"/>
    </source>
</evidence>
<organism evidence="4 5">
    <name type="scientific">Rhodococcus oxybenzonivorans</name>
    <dbReference type="NCBI Taxonomy" id="1990687"/>
    <lineage>
        <taxon>Bacteria</taxon>
        <taxon>Bacillati</taxon>
        <taxon>Actinomycetota</taxon>
        <taxon>Actinomycetes</taxon>
        <taxon>Mycobacteriales</taxon>
        <taxon>Nocardiaceae</taxon>
        <taxon>Rhodococcus</taxon>
    </lineage>
</organism>
<accession>A0AAE5A4X2</accession>